<evidence type="ECO:0000259" key="1">
    <source>
        <dbReference type="Pfam" id="PF13524"/>
    </source>
</evidence>
<dbReference type="EMBL" id="CCDP010000002">
    <property type="protein sequence ID" value="CDQ41107.1"/>
    <property type="molecule type" value="Genomic_DNA"/>
</dbReference>
<feature type="domain" description="Spore protein YkvP/CgeB glycosyl transferase-like" evidence="1">
    <location>
        <begin position="180"/>
        <end position="298"/>
    </location>
</feature>
<dbReference type="Proteomes" id="UP000028875">
    <property type="component" value="Unassembled WGS sequence"/>
</dbReference>
<keyword evidence="3" id="KW-1185">Reference proteome</keyword>
<organism evidence="2 3">
    <name type="scientific">Virgibacillus massiliensis</name>
    <dbReference type="NCBI Taxonomy" id="1462526"/>
    <lineage>
        <taxon>Bacteria</taxon>
        <taxon>Bacillati</taxon>
        <taxon>Bacillota</taxon>
        <taxon>Bacilli</taxon>
        <taxon>Bacillales</taxon>
        <taxon>Bacillaceae</taxon>
        <taxon>Virgibacillus</taxon>
    </lineage>
</organism>
<evidence type="ECO:0000313" key="2">
    <source>
        <dbReference type="EMBL" id="CDQ41107.1"/>
    </source>
</evidence>
<dbReference type="InterPro" id="IPR055259">
    <property type="entry name" value="YkvP/CgeB_Glyco_trans-like"/>
</dbReference>
<reference evidence="3" key="2">
    <citation type="submission" date="2014-05" db="EMBL/GenBank/DDBJ databases">
        <title>Draft genome sequence of Virgibacillus massiliensis Vm-5.</title>
        <authorList>
            <person name="Khelaifia S."/>
            <person name="Croce O."/>
            <person name="Lagier J.C."/>
            <person name="Raoult D."/>
        </authorList>
    </citation>
    <scope>NUCLEOTIDE SEQUENCE [LARGE SCALE GENOMIC DNA]</scope>
    <source>
        <strain evidence="3">Vm-5</strain>
    </source>
</reference>
<dbReference type="eggNOG" id="COG4641">
    <property type="taxonomic scope" value="Bacteria"/>
</dbReference>
<comment type="caution">
    <text evidence="2">The sequence shown here is derived from an EMBL/GenBank/DDBJ whole genome shotgun (WGS) entry which is preliminary data.</text>
</comment>
<dbReference type="OrthoDB" id="5121913at2"/>
<dbReference type="AlphaFoldDB" id="A0A024QFU7"/>
<gene>
    <name evidence="2" type="ORF">BN990_03460</name>
</gene>
<dbReference type="Pfam" id="PF13524">
    <property type="entry name" value="Glyco_trans_1_2"/>
    <property type="match status" value="1"/>
</dbReference>
<proteinExistence type="predicted"/>
<name>A0A024QFU7_9BACI</name>
<dbReference type="STRING" id="1462526.BN990_03460"/>
<dbReference type="Gene3D" id="3.40.50.2000">
    <property type="entry name" value="Glycogen Phosphorylase B"/>
    <property type="match status" value="1"/>
</dbReference>
<sequence>MIRLLLIAEDTSQMINRNYFYLEQELSRLVHVMLWRKSGHIDYILKQLDVRPDFILILNDIDRQMKPIIKGLAHVDIPTGLFINDVHRFVSLRRNYIQKNNIDYLFPVVRDKCLEVYPEFQNKMEWFPHFVNIELCKDYRLKKDINLLMIGAVNELYPLRQRIINTYQGRADFVYHPHPGYHHFNEEEQQEKMIGKNYAKEINRSKILFTCPSKLHYPVIKYFEALACKTLLLAPTFNELEDIGFIPGIHFVPIDEHDFEQKAAYFLSHQTEREQIAEQGYRFVRKHHSVQQRTNQLIEKIKCILQ</sequence>
<dbReference type="RefSeq" id="WP_021288790.1">
    <property type="nucleotide sequence ID" value="NZ_BNER01000007.1"/>
</dbReference>
<reference evidence="2 3" key="1">
    <citation type="submission" date="2014-03" db="EMBL/GenBank/DDBJ databases">
        <authorList>
            <person name="Urmite Genomes U."/>
        </authorList>
    </citation>
    <scope>NUCLEOTIDE SEQUENCE [LARGE SCALE GENOMIC DNA]</scope>
    <source>
        <strain evidence="2 3">Vm-5</strain>
    </source>
</reference>
<evidence type="ECO:0000313" key="3">
    <source>
        <dbReference type="Proteomes" id="UP000028875"/>
    </source>
</evidence>
<accession>A0A024QFU7</accession>
<protein>
    <recommendedName>
        <fullName evidence="1">Spore protein YkvP/CgeB glycosyl transferase-like domain-containing protein</fullName>
    </recommendedName>
</protein>